<feature type="transmembrane region" description="Helical" evidence="1">
    <location>
        <begin position="75"/>
        <end position="94"/>
    </location>
</feature>
<evidence type="ECO:0000313" key="2">
    <source>
        <dbReference type="EMBL" id="MBG9378825.1"/>
    </source>
</evidence>
<reference evidence="2" key="1">
    <citation type="submission" date="2020-11" db="EMBL/GenBank/DDBJ databases">
        <title>Bacterial whole genome sequence for Panacibacter sp. DH6.</title>
        <authorList>
            <person name="Le V."/>
            <person name="Ko S."/>
            <person name="Ahn C.-Y."/>
            <person name="Oh H.-M."/>
        </authorList>
    </citation>
    <scope>NUCLEOTIDE SEQUENCE</scope>
    <source>
        <strain evidence="2">DH6</strain>
    </source>
</reference>
<gene>
    <name evidence="2" type="ORF">I5907_21510</name>
</gene>
<sequence>MKLKRVLQIVSFGLLFYLLADSFLHFDFAASKNEAFTSMQKTEIDATQNIDTVKQKAKDYLDTIRRVHRKHSDKAVINFWSLVGLIITQAFLFINKQPKNATETNGR</sequence>
<name>A0A931H0M0_9BACT</name>
<dbReference type="EMBL" id="JADWYR010000008">
    <property type="protein sequence ID" value="MBG9378825.1"/>
    <property type="molecule type" value="Genomic_DNA"/>
</dbReference>
<accession>A0A931H0M0</accession>
<dbReference type="AlphaFoldDB" id="A0A931H0M0"/>
<organism evidence="2 3">
    <name type="scientific">Panacibacter microcysteis</name>
    <dbReference type="NCBI Taxonomy" id="2793269"/>
    <lineage>
        <taxon>Bacteria</taxon>
        <taxon>Pseudomonadati</taxon>
        <taxon>Bacteroidota</taxon>
        <taxon>Chitinophagia</taxon>
        <taxon>Chitinophagales</taxon>
        <taxon>Chitinophagaceae</taxon>
        <taxon>Panacibacter</taxon>
    </lineage>
</organism>
<dbReference type="Proteomes" id="UP000628448">
    <property type="component" value="Unassembled WGS sequence"/>
</dbReference>
<evidence type="ECO:0000313" key="3">
    <source>
        <dbReference type="Proteomes" id="UP000628448"/>
    </source>
</evidence>
<keyword evidence="1" id="KW-0472">Membrane</keyword>
<dbReference type="RefSeq" id="WP_196992930.1">
    <property type="nucleotide sequence ID" value="NZ_JADWYR010000008.1"/>
</dbReference>
<keyword evidence="1" id="KW-0812">Transmembrane</keyword>
<proteinExistence type="predicted"/>
<keyword evidence="3" id="KW-1185">Reference proteome</keyword>
<comment type="caution">
    <text evidence="2">The sequence shown here is derived from an EMBL/GenBank/DDBJ whole genome shotgun (WGS) entry which is preliminary data.</text>
</comment>
<protein>
    <submittedName>
        <fullName evidence="2">Uncharacterized protein</fullName>
    </submittedName>
</protein>
<keyword evidence="1" id="KW-1133">Transmembrane helix</keyword>
<evidence type="ECO:0000256" key="1">
    <source>
        <dbReference type="SAM" id="Phobius"/>
    </source>
</evidence>